<keyword evidence="1" id="KW-0812">Transmembrane</keyword>
<protein>
    <submittedName>
        <fullName evidence="2">Myosin-crossreactive antigen</fullName>
    </submittedName>
</protein>
<dbReference type="Gene3D" id="3.30.9.80">
    <property type="match status" value="1"/>
</dbReference>
<dbReference type="KEGG" id="mpz:Marpi_0897"/>
<sequence length="567" mass="64945">MGSYHLKYHPKKPEGIENKKAYLVGSGIATLAAAFYLIRDGHMDGKNITIFERKNVNGGALDGAGNFEDGYIIRGGREMEEHYECTWDLFGDIPTLEDPERTVLDDMKEINDWDPNVAAKRVIQNRGEKVDTSTLGLKEHHIKQLTKLFLAKEEDLGDLTVEQFFTPDYLETNMWLLWRSMFAFQPWHSVVEMKRYMERFIHLLPGMTELRNILFSRYNQYDSFVLPLVKWLKDHGVKFENNTLVTDLDIEINEKEKVVTGIHIVKDGKEQVIKTTRDDLVFVINGSMTENSTLGSMDKAPELNRELGPVWSLWKNIAAKDPAFGRPEVFYENIDKTKWESFTVTFKDSKMADVIKEITNRDPYSGRVVTGGIITIKDSNWGMSFTFSRQPHFANQPDDVLVMWAYGLFADNEGDYIKKKMSECTGEELLRELLYHIGVEGELMEEIVDSAIVIPAMMPHITSQFMPRVKGDRPEVVPEGSVNLAFLGQFVEIKDDCVFTVEYSVRSAVIAVYKLLNLDKEVPEIYPSKYDIRHVINATKTLYGNKPLPGEFFVKKLLKDTSLEGLI</sequence>
<reference evidence="3" key="2">
    <citation type="submission" date="2012-01" db="EMBL/GenBank/DDBJ databases">
        <title>Complete sequence of chromosome of Marinitoga piezophila KA3.</title>
        <authorList>
            <person name="Lucas S."/>
            <person name="Han J."/>
            <person name="Lapidus A."/>
            <person name="Cheng J.-F."/>
            <person name="Goodwin L."/>
            <person name="Pitluck S."/>
            <person name="Peters L."/>
            <person name="Mikhailova N."/>
            <person name="Teshima H."/>
            <person name="Detter J.C."/>
            <person name="Han C."/>
            <person name="Tapia R."/>
            <person name="Land M."/>
            <person name="Hauser L."/>
            <person name="Kyrpides N."/>
            <person name="Ivanova N."/>
            <person name="Pagani I."/>
            <person name="Jebbar M."/>
            <person name="Vannier P."/>
            <person name="Oger P."/>
            <person name="Cario A."/>
            <person name="Bartlett D."/>
            <person name="Noll K.M."/>
            <person name="Woyke T."/>
        </authorList>
    </citation>
    <scope>NUCLEOTIDE SEQUENCE [LARGE SCALE GENOMIC DNA]</scope>
    <source>
        <strain evidence="3">DSM 14283 / JCM 11233 / KA3</strain>
    </source>
</reference>
<dbReference type="PANTHER" id="PTHR37417">
    <property type="entry name" value="67 KDA MYOSIN-CROSS-REACTIVE ANTIGEN FAMILY PROTEIN (AFU_ORTHOLOGUE AFUA_5G09970)"/>
    <property type="match status" value="1"/>
</dbReference>
<dbReference type="NCBIfam" id="NF010584">
    <property type="entry name" value="PRK13977.1"/>
    <property type="match status" value="1"/>
</dbReference>
<dbReference type="PANTHER" id="PTHR37417:SF3">
    <property type="entry name" value="MYOSIN-CROSSREACTIVE PROTEIN"/>
    <property type="match status" value="1"/>
</dbReference>
<dbReference type="RefSeq" id="WP_014296385.1">
    <property type="nucleotide sequence ID" value="NC_016751.1"/>
</dbReference>
<dbReference type="EMBL" id="CP003257">
    <property type="protein sequence ID" value="AEX85313.1"/>
    <property type="molecule type" value="Genomic_DNA"/>
</dbReference>
<proteinExistence type="predicted"/>
<feature type="transmembrane region" description="Helical" evidence="1">
    <location>
        <begin position="21"/>
        <end position="38"/>
    </location>
</feature>
<keyword evidence="1" id="KW-0472">Membrane</keyword>
<dbReference type="Pfam" id="PF06100">
    <property type="entry name" value="MCRA"/>
    <property type="match status" value="1"/>
</dbReference>
<reference evidence="2 3" key="1">
    <citation type="journal article" date="2012" name="J. Bacteriol.">
        <title>Complete Genome Sequence of the Thermophilic, Piezophilic, Heterotrophic Bacterium Marinitoga piezophila KA3.</title>
        <authorList>
            <person name="Lucas S."/>
            <person name="Han J."/>
            <person name="Lapidus A."/>
            <person name="Cheng J.F."/>
            <person name="Goodwin L.A."/>
            <person name="Pitluck S."/>
            <person name="Peters L."/>
            <person name="Mikhailova N."/>
            <person name="Teshima H."/>
            <person name="Detter J.C."/>
            <person name="Han C."/>
            <person name="Tapia R."/>
            <person name="Land M."/>
            <person name="Hauser L."/>
            <person name="Kyrpides N.C."/>
            <person name="Ivanova N."/>
            <person name="Pagani I."/>
            <person name="Vannier P."/>
            <person name="Oger P."/>
            <person name="Bartlett D.H."/>
            <person name="Noll K.M."/>
            <person name="Woyke T."/>
            <person name="Jebbar M."/>
        </authorList>
    </citation>
    <scope>NUCLEOTIDE SEQUENCE [LARGE SCALE GENOMIC DNA]</scope>
    <source>
        <strain evidence="3">DSM 14283 / JCM 11233 / KA3</strain>
    </source>
</reference>
<dbReference type="OrthoDB" id="4540221at2"/>
<accession>H2J7C1</accession>
<keyword evidence="3" id="KW-1185">Reference proteome</keyword>
<dbReference type="InterPro" id="IPR036188">
    <property type="entry name" value="FAD/NAD-bd_sf"/>
</dbReference>
<dbReference type="AlphaFoldDB" id="H2J7C1"/>
<dbReference type="eggNOG" id="COG4716">
    <property type="taxonomic scope" value="Bacteria"/>
</dbReference>
<evidence type="ECO:0000313" key="2">
    <source>
        <dbReference type="EMBL" id="AEX85313.1"/>
    </source>
</evidence>
<dbReference type="GO" id="GO:0050151">
    <property type="term" value="F:oleate hydratase activity"/>
    <property type="evidence" value="ECO:0007669"/>
    <property type="project" value="InterPro"/>
</dbReference>
<gene>
    <name evidence="2" type="ordered locus">Marpi_0897</name>
</gene>
<dbReference type="GO" id="GO:0071949">
    <property type="term" value="F:FAD binding"/>
    <property type="evidence" value="ECO:0007669"/>
    <property type="project" value="InterPro"/>
</dbReference>
<dbReference type="HOGENOM" id="CLU_024043_2_0_0"/>
<evidence type="ECO:0000256" key="1">
    <source>
        <dbReference type="SAM" id="Phobius"/>
    </source>
</evidence>
<dbReference type="SUPFAM" id="SSF51905">
    <property type="entry name" value="FAD/NAD(P)-binding domain"/>
    <property type="match status" value="1"/>
</dbReference>
<dbReference type="Proteomes" id="UP000007161">
    <property type="component" value="Chromosome"/>
</dbReference>
<keyword evidence="1" id="KW-1133">Transmembrane helix</keyword>
<dbReference type="InterPro" id="IPR010354">
    <property type="entry name" value="Oleate_hydratase"/>
</dbReference>
<dbReference type="Gene3D" id="3.50.50.60">
    <property type="entry name" value="FAD/NAD(P)-binding domain"/>
    <property type="match status" value="2"/>
</dbReference>
<dbReference type="GO" id="GO:0006631">
    <property type="term" value="P:fatty acid metabolic process"/>
    <property type="evidence" value="ECO:0007669"/>
    <property type="project" value="InterPro"/>
</dbReference>
<organism evidence="2 3">
    <name type="scientific">Marinitoga piezophila (strain DSM 14283 / JCM 11233 / KA3)</name>
    <dbReference type="NCBI Taxonomy" id="443254"/>
    <lineage>
        <taxon>Bacteria</taxon>
        <taxon>Thermotogati</taxon>
        <taxon>Thermotogota</taxon>
        <taxon>Thermotogae</taxon>
        <taxon>Petrotogales</taxon>
        <taxon>Petrotogaceae</taxon>
        <taxon>Marinitoga</taxon>
    </lineage>
</organism>
<name>H2J7C1_MARPK</name>
<evidence type="ECO:0000313" key="3">
    <source>
        <dbReference type="Proteomes" id="UP000007161"/>
    </source>
</evidence>